<dbReference type="InterPro" id="IPR050416">
    <property type="entry name" value="FAD-linked_Oxidoreductase"/>
</dbReference>
<dbReference type="InterPro" id="IPR016166">
    <property type="entry name" value="FAD-bd_PCMH"/>
</dbReference>
<dbReference type="OMA" id="SPGCVFK"/>
<comment type="similarity">
    <text evidence="1">Belongs to the oxygen-dependent FAD-linked oxidoreductase family.</text>
</comment>
<reference evidence="7" key="1">
    <citation type="journal article" date="2011" name="Nat. Commun.">
        <title>Effector diversification within compartments of the Leptosphaeria maculans genome affected by Repeat-Induced Point mutations.</title>
        <authorList>
            <person name="Rouxel T."/>
            <person name="Grandaubert J."/>
            <person name="Hane J.K."/>
            <person name="Hoede C."/>
            <person name="van de Wouw A.P."/>
            <person name="Couloux A."/>
            <person name="Dominguez V."/>
            <person name="Anthouard V."/>
            <person name="Bally P."/>
            <person name="Bourras S."/>
            <person name="Cozijnsen A.J."/>
            <person name="Ciuffetti L.M."/>
            <person name="Degrave A."/>
            <person name="Dilmaghani A."/>
            <person name="Duret L."/>
            <person name="Fudal I."/>
            <person name="Goodwin S.B."/>
            <person name="Gout L."/>
            <person name="Glaser N."/>
            <person name="Linglin J."/>
            <person name="Kema G.H.J."/>
            <person name="Lapalu N."/>
            <person name="Lawrence C.B."/>
            <person name="May K."/>
            <person name="Meyer M."/>
            <person name="Ollivier B."/>
            <person name="Poulain J."/>
            <person name="Schoch C.L."/>
            <person name="Simon A."/>
            <person name="Spatafora J.W."/>
            <person name="Stachowiak A."/>
            <person name="Turgeon B.G."/>
            <person name="Tyler B.M."/>
            <person name="Vincent D."/>
            <person name="Weissenbach J."/>
            <person name="Amselem J."/>
            <person name="Quesneville H."/>
            <person name="Oliver R.P."/>
            <person name="Wincker P."/>
            <person name="Balesdent M.-H."/>
            <person name="Howlett B.J."/>
        </authorList>
    </citation>
    <scope>NUCLEOTIDE SEQUENCE [LARGE SCALE GENOMIC DNA]</scope>
    <source>
        <strain evidence="7">JN3 / isolate v23.1.3 / race Av1-4-5-6-7-8</strain>
    </source>
</reference>
<dbReference type="InterPro" id="IPR016167">
    <property type="entry name" value="FAD-bd_PCMH_sub1"/>
</dbReference>
<dbReference type="eggNOG" id="KOG1231">
    <property type="taxonomic scope" value="Eukaryota"/>
</dbReference>
<dbReference type="Gene3D" id="3.30.43.10">
    <property type="entry name" value="Uridine Diphospho-n-acetylenolpyruvylglucosamine Reductase, domain 2"/>
    <property type="match status" value="1"/>
</dbReference>
<dbReference type="Pfam" id="PF01565">
    <property type="entry name" value="FAD_binding_4"/>
    <property type="match status" value="1"/>
</dbReference>
<dbReference type="HOGENOM" id="CLU_018354_1_2_1"/>
<dbReference type="InterPro" id="IPR016169">
    <property type="entry name" value="FAD-bd_PCMH_sub2"/>
</dbReference>
<evidence type="ECO:0000259" key="5">
    <source>
        <dbReference type="PROSITE" id="PS51387"/>
    </source>
</evidence>
<evidence type="ECO:0000256" key="4">
    <source>
        <dbReference type="ARBA" id="ARBA00023002"/>
    </source>
</evidence>
<dbReference type="OrthoDB" id="2151789at2759"/>
<dbReference type="GO" id="GO:0016491">
    <property type="term" value="F:oxidoreductase activity"/>
    <property type="evidence" value="ECO:0007669"/>
    <property type="project" value="UniProtKB-KW"/>
</dbReference>
<dbReference type="PROSITE" id="PS51387">
    <property type="entry name" value="FAD_PCMH"/>
    <property type="match status" value="1"/>
</dbReference>
<evidence type="ECO:0000313" key="6">
    <source>
        <dbReference type="EMBL" id="CBX98631.1"/>
    </source>
</evidence>
<dbReference type="GeneID" id="13282242"/>
<name>E5A4T3_LEPMJ</name>
<dbReference type="GO" id="GO:0071949">
    <property type="term" value="F:FAD binding"/>
    <property type="evidence" value="ECO:0007669"/>
    <property type="project" value="InterPro"/>
</dbReference>
<evidence type="ECO:0000313" key="7">
    <source>
        <dbReference type="Proteomes" id="UP000002668"/>
    </source>
</evidence>
<dbReference type="VEuPathDB" id="FungiDB:LEMA_P078700.1"/>
<organism evidence="7">
    <name type="scientific">Leptosphaeria maculans (strain JN3 / isolate v23.1.3 / race Av1-4-5-6-7-8)</name>
    <name type="common">Blackleg fungus</name>
    <name type="synonym">Phoma lingam</name>
    <dbReference type="NCBI Taxonomy" id="985895"/>
    <lineage>
        <taxon>Eukaryota</taxon>
        <taxon>Fungi</taxon>
        <taxon>Dikarya</taxon>
        <taxon>Ascomycota</taxon>
        <taxon>Pezizomycotina</taxon>
        <taxon>Dothideomycetes</taxon>
        <taxon>Pleosporomycetidae</taxon>
        <taxon>Pleosporales</taxon>
        <taxon>Pleosporineae</taxon>
        <taxon>Leptosphaeriaceae</taxon>
        <taxon>Plenodomus</taxon>
        <taxon>Plenodomus lingam/Leptosphaeria maculans species complex</taxon>
    </lineage>
</organism>
<dbReference type="InParanoid" id="E5A4T3"/>
<accession>E5A4T3</accession>
<dbReference type="EMBL" id="FP929134">
    <property type="protein sequence ID" value="CBX98631.1"/>
    <property type="molecule type" value="Genomic_DNA"/>
</dbReference>
<dbReference type="AlphaFoldDB" id="E5A4T3"/>
<keyword evidence="2" id="KW-0285">Flavoprotein</keyword>
<dbReference type="InterPro" id="IPR006094">
    <property type="entry name" value="Oxid_FAD_bind_N"/>
</dbReference>
<evidence type="ECO:0000256" key="3">
    <source>
        <dbReference type="ARBA" id="ARBA00022827"/>
    </source>
</evidence>
<keyword evidence="3" id="KW-0274">FAD</keyword>
<keyword evidence="7" id="KW-1185">Reference proteome</keyword>
<proteinExistence type="inferred from homology"/>
<dbReference type="SUPFAM" id="SSF56176">
    <property type="entry name" value="FAD-binding/transporter-associated domain-like"/>
    <property type="match status" value="1"/>
</dbReference>
<dbReference type="Gene3D" id="3.40.462.20">
    <property type="match status" value="1"/>
</dbReference>
<evidence type="ECO:0000256" key="1">
    <source>
        <dbReference type="ARBA" id="ARBA00005466"/>
    </source>
</evidence>
<dbReference type="InterPro" id="IPR036318">
    <property type="entry name" value="FAD-bd_PCMH-like_sf"/>
</dbReference>
<dbReference type="STRING" id="985895.E5A4T3"/>
<evidence type="ECO:0000256" key="2">
    <source>
        <dbReference type="ARBA" id="ARBA00022630"/>
    </source>
</evidence>
<feature type="domain" description="FAD-binding PCMH-type" evidence="5">
    <location>
        <begin position="215"/>
        <end position="386"/>
    </location>
</feature>
<dbReference type="Gene3D" id="3.30.465.10">
    <property type="match status" value="1"/>
</dbReference>
<dbReference type="Proteomes" id="UP000002668">
    <property type="component" value="Genome"/>
</dbReference>
<keyword evidence="4" id="KW-0560">Oxidoreductase</keyword>
<dbReference type="PANTHER" id="PTHR42973:SF34">
    <property type="entry name" value="FAD BINDING DOMAIN PROTEIN (AFU_ORTHOLOGUE AFUA_3G02770)"/>
    <property type="match status" value="1"/>
</dbReference>
<protein>
    <recommendedName>
        <fullName evidence="5">FAD-binding PCMH-type domain-containing protein</fullName>
    </recommendedName>
</protein>
<gene>
    <name evidence="6" type="ORF">LEMA_P078700.1</name>
</gene>
<sequence>MAVLGFKQGFIHVQAACRTWSLVSYKHLHKQRLNVPTDSQWEPDLEDSDYAILNGLGLIKEELTVTLQDSRRRYCHNALPGTVVHNGSRRILISVPYPGQRLCLLHVARFLGFTASLISTASMKTSIALTTLAAGVVAQTAFEPADFDITEALLDNGVNVSAIPDLAPFVDGSRPGGCSAACMSLSAIFGDGQVETRAESAYTAFITTLWSGQQRELSPQCVFKPEKALDVSTAVLLARLTQCPFAAKSGGHSAVSGGSNIDNGMTISFEKMNQIALSSDTKIASFQPGHTWLDIYSALEKDNLTVIGGRVSTVGVGGLTLGGGLSYFSSEYGLACDNVESYELVTASGMIVTATPTSFPDLYWALRGGGNNFGLVTQFNARTVPRSPTMWGGMRVYRETQFAAVIEAYFNLGMNANKDGKAHQILSFSWGGVPVANVELEYADPNPNATILAEYNAIPGALQDITGIRSLAELTNLLAESAVGAGLRQSFWTWTVKLDKELATLTKDIFFEEISSILDAADVLPALSLQVLTEPILQKTKTRGGNSLGLDPKDGPLMLALISIKWSDSADDSRLNEFATKVMNRAIAAAEAKGKASSYIYMNYASPYQDPVAGYGSVNQARLKAISKKYDPTGVFEKLQPGYFKLDGAPLETAP</sequence>
<dbReference type="PANTHER" id="PTHR42973">
    <property type="entry name" value="BINDING OXIDOREDUCTASE, PUTATIVE (AFU_ORTHOLOGUE AFUA_1G17690)-RELATED"/>
    <property type="match status" value="1"/>
</dbReference>